<proteinExistence type="inferred from homology"/>
<gene>
    <name evidence="7" type="primary">NCL1_29687</name>
    <name evidence="7" type="ORF">TNIN_11961</name>
</gene>
<dbReference type="InterPro" id="IPR050705">
    <property type="entry name" value="Cytochrome_P450_3A"/>
</dbReference>
<dbReference type="EMBL" id="BMAV01021174">
    <property type="protein sequence ID" value="GFY75129.1"/>
    <property type="molecule type" value="Genomic_DNA"/>
</dbReference>
<sequence>MVVDSWLFVMSSSPSAILFPNLVKRLGISIFPPKATSFFRDATLRIIEERRRTGQTRNDFLQLLMDTAKEVSEDPKSELDLKETDDTAAVYGDVNTNHQVFKSVTKKNLSLDELVAQCVIFFGRI</sequence>
<evidence type="ECO:0000256" key="4">
    <source>
        <dbReference type="ARBA" id="ARBA00023002"/>
    </source>
</evidence>
<dbReference type="InterPro" id="IPR036396">
    <property type="entry name" value="Cyt_P450_sf"/>
</dbReference>
<dbReference type="SUPFAM" id="SSF48264">
    <property type="entry name" value="Cytochrome P450"/>
    <property type="match status" value="1"/>
</dbReference>
<organism evidence="7 8">
    <name type="scientific">Trichonephila inaurata madagascariensis</name>
    <dbReference type="NCBI Taxonomy" id="2747483"/>
    <lineage>
        <taxon>Eukaryota</taxon>
        <taxon>Metazoa</taxon>
        <taxon>Ecdysozoa</taxon>
        <taxon>Arthropoda</taxon>
        <taxon>Chelicerata</taxon>
        <taxon>Arachnida</taxon>
        <taxon>Araneae</taxon>
        <taxon>Araneomorphae</taxon>
        <taxon>Entelegynae</taxon>
        <taxon>Araneoidea</taxon>
        <taxon>Nephilidae</taxon>
        <taxon>Trichonephila</taxon>
        <taxon>Trichonephila inaurata</taxon>
    </lineage>
</organism>
<keyword evidence="2" id="KW-0349">Heme</keyword>
<evidence type="ECO:0000256" key="6">
    <source>
        <dbReference type="ARBA" id="ARBA00023033"/>
    </source>
</evidence>
<comment type="caution">
    <text evidence="7">The sequence shown here is derived from an EMBL/GenBank/DDBJ whole genome shotgun (WGS) entry which is preliminary data.</text>
</comment>
<name>A0A8X6YP15_9ARAC</name>
<dbReference type="OrthoDB" id="6445087at2759"/>
<keyword evidence="3" id="KW-0479">Metal-binding</keyword>
<evidence type="ECO:0000256" key="1">
    <source>
        <dbReference type="ARBA" id="ARBA00010617"/>
    </source>
</evidence>
<dbReference type="GO" id="GO:0005506">
    <property type="term" value="F:iron ion binding"/>
    <property type="evidence" value="ECO:0007669"/>
    <property type="project" value="InterPro"/>
</dbReference>
<dbReference type="AlphaFoldDB" id="A0A8X6YP15"/>
<dbReference type="Proteomes" id="UP000886998">
    <property type="component" value="Unassembled WGS sequence"/>
</dbReference>
<dbReference type="Gene3D" id="1.10.630.10">
    <property type="entry name" value="Cytochrome P450"/>
    <property type="match status" value="1"/>
</dbReference>
<dbReference type="GO" id="GO:0008395">
    <property type="term" value="F:steroid hydroxylase activity"/>
    <property type="evidence" value="ECO:0007669"/>
    <property type="project" value="TreeGrafter"/>
</dbReference>
<evidence type="ECO:0000256" key="3">
    <source>
        <dbReference type="ARBA" id="ARBA00022723"/>
    </source>
</evidence>
<keyword evidence="4" id="KW-0560">Oxidoreductase</keyword>
<comment type="similarity">
    <text evidence="1">Belongs to the cytochrome P450 family.</text>
</comment>
<evidence type="ECO:0000313" key="7">
    <source>
        <dbReference type="EMBL" id="GFY75129.1"/>
    </source>
</evidence>
<keyword evidence="8" id="KW-1185">Reference proteome</keyword>
<protein>
    <submittedName>
        <fullName evidence="7">Cytochrome P450 3A24</fullName>
    </submittedName>
</protein>
<dbReference type="GO" id="GO:0020037">
    <property type="term" value="F:heme binding"/>
    <property type="evidence" value="ECO:0007669"/>
    <property type="project" value="InterPro"/>
</dbReference>
<evidence type="ECO:0000256" key="5">
    <source>
        <dbReference type="ARBA" id="ARBA00023004"/>
    </source>
</evidence>
<keyword evidence="6" id="KW-0503">Monooxygenase</keyword>
<evidence type="ECO:0000256" key="2">
    <source>
        <dbReference type="ARBA" id="ARBA00022617"/>
    </source>
</evidence>
<keyword evidence="5" id="KW-0408">Iron</keyword>
<evidence type="ECO:0000313" key="8">
    <source>
        <dbReference type="Proteomes" id="UP000886998"/>
    </source>
</evidence>
<accession>A0A8X6YP15</accession>
<dbReference type="PANTHER" id="PTHR24302:SF15">
    <property type="entry name" value="FATTY-ACID PEROXYGENASE"/>
    <property type="match status" value="1"/>
</dbReference>
<reference evidence="7" key="1">
    <citation type="submission" date="2020-08" db="EMBL/GenBank/DDBJ databases">
        <title>Multicomponent nature underlies the extraordinary mechanical properties of spider dragline silk.</title>
        <authorList>
            <person name="Kono N."/>
            <person name="Nakamura H."/>
            <person name="Mori M."/>
            <person name="Yoshida Y."/>
            <person name="Ohtoshi R."/>
            <person name="Malay A.D."/>
            <person name="Moran D.A.P."/>
            <person name="Tomita M."/>
            <person name="Numata K."/>
            <person name="Arakawa K."/>
        </authorList>
    </citation>
    <scope>NUCLEOTIDE SEQUENCE</scope>
</reference>
<dbReference type="PANTHER" id="PTHR24302">
    <property type="entry name" value="CYTOCHROME P450 FAMILY 3"/>
    <property type="match status" value="1"/>
</dbReference>
<dbReference type="GO" id="GO:0016705">
    <property type="term" value="F:oxidoreductase activity, acting on paired donors, with incorporation or reduction of molecular oxygen"/>
    <property type="evidence" value="ECO:0007669"/>
    <property type="project" value="InterPro"/>
</dbReference>